<dbReference type="InterPro" id="IPR019225">
    <property type="entry name" value="DUF2155"/>
</dbReference>
<dbReference type="EMBL" id="CP053923">
    <property type="protein sequence ID" value="QNT71062.1"/>
    <property type="molecule type" value="Genomic_DNA"/>
</dbReference>
<proteinExistence type="predicted"/>
<dbReference type="Proteomes" id="UP000516369">
    <property type="component" value="Chromosome"/>
</dbReference>
<feature type="compositionally biased region" description="Polar residues" evidence="1">
    <location>
        <begin position="117"/>
        <end position="140"/>
    </location>
</feature>
<reference evidence="2 3" key="1">
    <citation type="submission" date="2020-05" db="EMBL/GenBank/DDBJ databases">
        <title>Complete closed genome sequence of Defluviicoccus vanus.</title>
        <authorList>
            <person name="Bessarab I."/>
            <person name="Arumugam K."/>
            <person name="Maszenan A.M."/>
            <person name="Seviour R.J."/>
            <person name="Williams R.B."/>
        </authorList>
    </citation>
    <scope>NUCLEOTIDE SEQUENCE [LARGE SCALE GENOMIC DNA]</scope>
    <source>
        <strain evidence="2 3">Ben 114</strain>
    </source>
</reference>
<accession>A0A7H1N5S6</accession>
<protein>
    <submittedName>
        <fullName evidence="2">DUF2155 domain-containing protein</fullName>
    </submittedName>
</protein>
<dbReference type="KEGG" id="dvn:HQ394_01450"/>
<evidence type="ECO:0000313" key="2">
    <source>
        <dbReference type="EMBL" id="QNT71062.1"/>
    </source>
</evidence>
<dbReference type="AlphaFoldDB" id="A0A7H1N5S6"/>
<gene>
    <name evidence="2" type="ORF">HQ394_01450</name>
</gene>
<evidence type="ECO:0000256" key="1">
    <source>
        <dbReference type="SAM" id="MobiDB-lite"/>
    </source>
</evidence>
<name>A0A7H1N5S6_9PROT</name>
<keyword evidence="3" id="KW-1185">Reference proteome</keyword>
<sequence>MVAAIGCPGVARADPYQTVVLRALDKVTARSVTLEVPIDTPVTFRTLEITAHVCDKRPPEESPEAASYLDIVEKREGRPPVIVFRGWMFASSPGLSAMQHPVYDIWVLDCVNKVESAPSQPAESDGTTNDALTGNASSNK</sequence>
<evidence type="ECO:0000313" key="3">
    <source>
        <dbReference type="Proteomes" id="UP000516369"/>
    </source>
</evidence>
<organism evidence="2 3">
    <name type="scientific">Defluviicoccus vanus</name>
    <dbReference type="NCBI Taxonomy" id="111831"/>
    <lineage>
        <taxon>Bacteria</taxon>
        <taxon>Pseudomonadati</taxon>
        <taxon>Pseudomonadota</taxon>
        <taxon>Alphaproteobacteria</taxon>
        <taxon>Rhodospirillales</taxon>
        <taxon>Rhodospirillaceae</taxon>
        <taxon>Defluviicoccus</taxon>
    </lineage>
</organism>
<dbReference type="Pfam" id="PF09923">
    <property type="entry name" value="DUF2155"/>
    <property type="match status" value="1"/>
</dbReference>
<feature type="region of interest" description="Disordered" evidence="1">
    <location>
        <begin position="116"/>
        <end position="140"/>
    </location>
</feature>